<name>A0A7G1NLT4_9ACTN</name>
<organism evidence="1 2">
    <name type="scientific">Streptomyces tuirus</name>
    <dbReference type="NCBI Taxonomy" id="68278"/>
    <lineage>
        <taxon>Bacteria</taxon>
        <taxon>Bacillati</taxon>
        <taxon>Actinomycetota</taxon>
        <taxon>Actinomycetes</taxon>
        <taxon>Kitasatosporales</taxon>
        <taxon>Streptomycetaceae</taxon>
        <taxon>Streptomyces</taxon>
    </lineage>
</organism>
<dbReference type="EMBL" id="AP023439">
    <property type="protein sequence ID" value="BCL23541.1"/>
    <property type="molecule type" value="Genomic_DNA"/>
</dbReference>
<accession>A0A7G1NLT4</accession>
<proteinExistence type="predicted"/>
<gene>
    <name evidence="1" type="ORF">GCM10017668_53840</name>
</gene>
<evidence type="ECO:0000313" key="2">
    <source>
        <dbReference type="Proteomes" id="UP000516373"/>
    </source>
</evidence>
<evidence type="ECO:0000313" key="1">
    <source>
        <dbReference type="EMBL" id="BCL23541.1"/>
    </source>
</evidence>
<dbReference type="Proteomes" id="UP000516373">
    <property type="component" value="Chromosome"/>
</dbReference>
<sequence length="62" mass="7219">MWSAWRFWSLRRRASDQLVLHVRRFRAGYVDMGVGFTVTAQIERPVSGARPDRPGQVMMRGL</sequence>
<reference evidence="1 2" key="1">
    <citation type="journal article" date="2014" name="Int. J. Syst. Evol. Microbiol.">
        <title>Complete genome sequence of Corynebacterium casei LMG S-19264T (=DSM 44701T), isolated from a smear-ripened cheese.</title>
        <authorList>
            <consortium name="US DOE Joint Genome Institute (JGI-PGF)"/>
            <person name="Walter F."/>
            <person name="Albersmeier A."/>
            <person name="Kalinowski J."/>
            <person name="Ruckert C."/>
        </authorList>
    </citation>
    <scope>NUCLEOTIDE SEQUENCE [LARGE SCALE GENOMIC DNA]</scope>
    <source>
        <strain evidence="1 2">JCM 4255</strain>
    </source>
</reference>
<dbReference type="AlphaFoldDB" id="A0A7G1NLT4"/>
<dbReference type="KEGG" id="stui:GCM10017668_53840"/>
<protein>
    <submittedName>
        <fullName evidence="1">Uncharacterized protein</fullName>
    </submittedName>
</protein>